<dbReference type="InterPro" id="IPR017871">
    <property type="entry name" value="ABC_transporter-like_CS"/>
</dbReference>
<evidence type="ECO:0000256" key="3">
    <source>
        <dbReference type="ARBA" id="ARBA00022741"/>
    </source>
</evidence>
<dbReference type="PANTHER" id="PTHR43776">
    <property type="entry name" value="TRANSPORT ATP-BINDING PROTEIN"/>
    <property type="match status" value="1"/>
</dbReference>
<protein>
    <submittedName>
        <fullName evidence="6">Oligopeptide/dipeptide ABC transporter, ATP-binding protein-like</fullName>
    </submittedName>
</protein>
<evidence type="ECO:0000256" key="4">
    <source>
        <dbReference type="ARBA" id="ARBA00022840"/>
    </source>
</evidence>
<keyword evidence="2" id="KW-0813">Transport</keyword>
<dbReference type="OrthoDB" id="5357528at2"/>
<dbReference type="NCBIfam" id="NF008453">
    <property type="entry name" value="PRK11308.1"/>
    <property type="match status" value="2"/>
</dbReference>
<dbReference type="InterPro" id="IPR003439">
    <property type="entry name" value="ABC_transporter-like_ATP-bd"/>
</dbReference>
<dbReference type="Pfam" id="PF00005">
    <property type="entry name" value="ABC_tran"/>
    <property type="match status" value="2"/>
</dbReference>
<keyword evidence="3" id="KW-0547">Nucleotide-binding</keyword>
<comment type="similarity">
    <text evidence="1">Belongs to the ABC transporter superfamily.</text>
</comment>
<gene>
    <name evidence="6" type="ordered locus">Francci3_2118</name>
</gene>
<evidence type="ECO:0000256" key="1">
    <source>
        <dbReference type="ARBA" id="ARBA00005417"/>
    </source>
</evidence>
<dbReference type="SMART" id="SM00382">
    <property type="entry name" value="AAA"/>
    <property type="match status" value="2"/>
</dbReference>
<feature type="domain" description="ABC transporter" evidence="5">
    <location>
        <begin position="348"/>
        <end position="600"/>
    </location>
</feature>
<dbReference type="HOGENOM" id="CLU_000604_86_2_11"/>
<dbReference type="Proteomes" id="UP000001937">
    <property type="component" value="Chromosome"/>
</dbReference>
<dbReference type="Pfam" id="PF08352">
    <property type="entry name" value="oligo_HPY"/>
    <property type="match status" value="2"/>
</dbReference>
<dbReference type="AlphaFoldDB" id="Q2JB52"/>
<dbReference type="GO" id="GO:0005524">
    <property type="term" value="F:ATP binding"/>
    <property type="evidence" value="ECO:0007669"/>
    <property type="project" value="UniProtKB-KW"/>
</dbReference>
<dbReference type="Gene3D" id="3.40.50.300">
    <property type="entry name" value="P-loop containing nucleotide triphosphate hydrolases"/>
    <property type="match status" value="2"/>
</dbReference>
<sequence length="605" mass="64702">MSPDVTAAEPTLVVERLDVTFRDGVAGVRAVRDVSIAVRPGECLAVVGESGAGKSVLARTLIGLAGRGAMVRAGRLDLQGVDLTALTEPGWRVLRGRRIGLVPQDALASLDPLRTVGAEVAEPLRVHRIVARRDVRERAVATLGQVGVPEPARRAGQYPHQLSGGLRQRALIASTVAAGPDLLLVDEPTTALDAASRERIVEVLRGLVRGGVALLLISHDLATVAAVADRVAVMYEGRIIEQGPAVDVLGGPRHPYTCALLAAAPSRHSRGTVLSPDLPRRPPAGPDGCPYAVRCPLADHWCREELPRPDHPGLEPGVLCWRPGTETERAGPPRVVAPARRDTAEALVEATGITKRFRDPDGGWRDAVRAVTFELRAAETLGVIGGSGSGKTTLARIVLGLLEPDEGTVRFAGAPWVAAAAATASPSRVRERDRRPRRHRIQAVHQDCLSSFDPRHTAERIVGDAMSGPDRGRARRDRIVALLDQVGLSEQVLRRHPRELSGGQRQRLAIARALAPSPEVLVCDEPVSALDLSVQAQILDLLAGLRDELGLALLFISHDIAVIRHVSDRVLVMKDGQVAEIGGAEQVLERPAHPYTRHLLAAART</sequence>
<dbReference type="eggNOG" id="COG4172">
    <property type="taxonomic scope" value="Bacteria"/>
</dbReference>
<dbReference type="EMBL" id="CP000249">
    <property type="protein sequence ID" value="ABD11490.1"/>
    <property type="molecule type" value="Genomic_DNA"/>
</dbReference>
<dbReference type="InterPro" id="IPR003593">
    <property type="entry name" value="AAA+_ATPase"/>
</dbReference>
<dbReference type="NCBIfam" id="TIGR01727">
    <property type="entry name" value="oligo_HPY"/>
    <property type="match status" value="1"/>
</dbReference>
<dbReference type="InterPro" id="IPR027417">
    <property type="entry name" value="P-loop_NTPase"/>
</dbReference>
<evidence type="ECO:0000259" key="5">
    <source>
        <dbReference type="PROSITE" id="PS50893"/>
    </source>
</evidence>
<dbReference type="STRING" id="106370.Francci3_2118"/>
<keyword evidence="7" id="KW-1185">Reference proteome</keyword>
<evidence type="ECO:0000256" key="2">
    <source>
        <dbReference type="ARBA" id="ARBA00022448"/>
    </source>
</evidence>
<name>Q2JB52_FRACC</name>
<dbReference type="RefSeq" id="WP_011436538.1">
    <property type="nucleotide sequence ID" value="NC_007777.1"/>
</dbReference>
<evidence type="ECO:0000313" key="6">
    <source>
        <dbReference type="EMBL" id="ABD11490.1"/>
    </source>
</evidence>
<evidence type="ECO:0000313" key="7">
    <source>
        <dbReference type="Proteomes" id="UP000001937"/>
    </source>
</evidence>
<dbReference type="GO" id="GO:0055085">
    <property type="term" value="P:transmembrane transport"/>
    <property type="evidence" value="ECO:0007669"/>
    <property type="project" value="UniProtKB-ARBA"/>
</dbReference>
<dbReference type="SUPFAM" id="SSF52540">
    <property type="entry name" value="P-loop containing nucleoside triphosphate hydrolases"/>
    <property type="match status" value="2"/>
</dbReference>
<dbReference type="KEGG" id="fra:Francci3_2118"/>
<dbReference type="PROSITE" id="PS00211">
    <property type="entry name" value="ABC_TRANSPORTER_1"/>
    <property type="match status" value="1"/>
</dbReference>
<proteinExistence type="inferred from homology"/>
<feature type="domain" description="ABC transporter" evidence="5">
    <location>
        <begin position="14"/>
        <end position="261"/>
    </location>
</feature>
<dbReference type="GO" id="GO:0015833">
    <property type="term" value="P:peptide transport"/>
    <property type="evidence" value="ECO:0007669"/>
    <property type="project" value="InterPro"/>
</dbReference>
<dbReference type="CDD" id="cd03257">
    <property type="entry name" value="ABC_NikE_OppD_transporters"/>
    <property type="match status" value="2"/>
</dbReference>
<dbReference type="GO" id="GO:0016887">
    <property type="term" value="F:ATP hydrolysis activity"/>
    <property type="evidence" value="ECO:0007669"/>
    <property type="project" value="InterPro"/>
</dbReference>
<dbReference type="PANTHER" id="PTHR43776:SF7">
    <property type="entry name" value="D,D-DIPEPTIDE TRANSPORT ATP-BINDING PROTEIN DDPF-RELATED"/>
    <property type="match status" value="1"/>
</dbReference>
<dbReference type="PROSITE" id="PS50893">
    <property type="entry name" value="ABC_TRANSPORTER_2"/>
    <property type="match status" value="2"/>
</dbReference>
<organism evidence="6 7">
    <name type="scientific">Frankia casuarinae (strain DSM 45818 / CECT 9043 / HFP020203 / CcI3)</name>
    <dbReference type="NCBI Taxonomy" id="106370"/>
    <lineage>
        <taxon>Bacteria</taxon>
        <taxon>Bacillati</taxon>
        <taxon>Actinomycetota</taxon>
        <taxon>Actinomycetes</taxon>
        <taxon>Frankiales</taxon>
        <taxon>Frankiaceae</taxon>
        <taxon>Frankia</taxon>
    </lineage>
</organism>
<dbReference type="InterPro" id="IPR013563">
    <property type="entry name" value="Oligopep_ABC_C"/>
</dbReference>
<dbReference type="InterPro" id="IPR050319">
    <property type="entry name" value="ABC_transp_ATP-bind"/>
</dbReference>
<accession>Q2JB52</accession>
<dbReference type="PhylomeDB" id="Q2JB52"/>
<reference evidence="6 7" key="1">
    <citation type="journal article" date="2007" name="Genome Res.">
        <title>Genome characteristics of facultatively symbiotic Frankia sp. strains reflect host range and host plant biogeography.</title>
        <authorList>
            <person name="Normand P."/>
            <person name="Lapierre P."/>
            <person name="Tisa L.S."/>
            <person name="Gogarten J.P."/>
            <person name="Alloisio N."/>
            <person name="Bagnarol E."/>
            <person name="Bassi C.A."/>
            <person name="Berry A.M."/>
            <person name="Bickhart D.M."/>
            <person name="Choisne N."/>
            <person name="Couloux A."/>
            <person name="Cournoyer B."/>
            <person name="Cruveiller S."/>
            <person name="Daubin V."/>
            <person name="Demange N."/>
            <person name="Francino M.P."/>
            <person name="Goltsman E."/>
            <person name="Huang Y."/>
            <person name="Kopp O.R."/>
            <person name="Labarre L."/>
            <person name="Lapidus A."/>
            <person name="Lavire C."/>
            <person name="Marechal J."/>
            <person name="Martinez M."/>
            <person name="Mastronunzio J.E."/>
            <person name="Mullin B.C."/>
            <person name="Niemann J."/>
            <person name="Pujic P."/>
            <person name="Rawnsley T."/>
            <person name="Rouy Z."/>
            <person name="Schenowitz C."/>
            <person name="Sellstedt A."/>
            <person name="Tavares F."/>
            <person name="Tomkins J.P."/>
            <person name="Vallenet D."/>
            <person name="Valverde C."/>
            <person name="Wall L.G."/>
            <person name="Wang Y."/>
            <person name="Medigue C."/>
            <person name="Benson D.R."/>
        </authorList>
    </citation>
    <scope>NUCLEOTIDE SEQUENCE [LARGE SCALE GENOMIC DNA]</scope>
    <source>
        <strain evidence="7">DSM 45818 / CECT 9043 / CcI3</strain>
    </source>
</reference>
<keyword evidence="4 6" id="KW-0067">ATP-binding</keyword>